<dbReference type="AlphaFoldDB" id="A0A6P1M8Q9"/>
<dbReference type="Proteomes" id="UP000464954">
    <property type="component" value="Chromosome"/>
</dbReference>
<reference evidence="1 2" key="1">
    <citation type="submission" date="2020-01" db="EMBL/GenBank/DDBJ databases">
        <title>Ponticoccus aerotolerans gen. nov., sp. nov., an anaerobic bacterium and proposal of Ponticoccusceae fam. nov., Ponticoccusles ord. nov. and Ponticoccuse classis nov. in the phylum Kiritimatiellaeota.</title>
        <authorList>
            <person name="Zhou L.Y."/>
            <person name="Du Z.J."/>
        </authorList>
    </citation>
    <scope>NUCLEOTIDE SEQUENCE [LARGE SCALE GENOMIC DNA]</scope>
    <source>
        <strain evidence="1 2">S-5007</strain>
    </source>
</reference>
<name>A0A6P1M8Q9_9BACT</name>
<protein>
    <submittedName>
        <fullName evidence="1">Uncharacterized protein</fullName>
    </submittedName>
</protein>
<dbReference type="SUPFAM" id="SSF88713">
    <property type="entry name" value="Glycoside hydrolase/deacetylase"/>
    <property type="match status" value="1"/>
</dbReference>
<dbReference type="KEGG" id="taer:GT409_12775"/>
<keyword evidence="2" id="KW-1185">Reference proteome</keyword>
<gene>
    <name evidence="1" type="ORF">GT409_12775</name>
</gene>
<dbReference type="RefSeq" id="WP_160629454.1">
    <property type="nucleotide sequence ID" value="NZ_CP047593.1"/>
</dbReference>
<proteinExistence type="predicted"/>
<sequence>MISVAVHPNRARAVAEFFELFKTAWQPYFEDESCTVLLTDGSASPDASAEVYILFSPERQDGDVSAAEPQTSPSDGFRVQMADSRDLPVYTACRFFQGLEKALLTEASGDVLAYKKTVNGQQIIRVGYDLFDEVTYLLTTGQPVANAGVAALDRHVEFLRRCILDAGLPVFELSPCPPGHPYMVCLTHDVDFVGIRSYGIGRTFQGFVKRAFVDSWKRVRNGSLTWRGLLKNYAAVLSVPLVHLGLVKDFWMQFDGYRRIEDPNRSTFFLIPFKNRSGEQVSQPYPKMRATRYDVEDVRGDVLSMLEDGWEIGLHGIDAWRDSECGRSEKDRIDSVLGRTISGTRMHWLCRNAHTEQVLDEAGFDYDSTCGYNETVGFRAGTSRVFRPLSADHLLEVPMHIQDVALFYSAFLGLDNNAAWKRCEAILDECSRSHGVLTILWHMRSLAPERLWGDFYQKLLNRFRADGAWFGTACEITERFRKFREVQVSQRIAADGERVICLEGNSEFPVTVRVYQPSEFSWKMEPQFTDIAQSEPAEIRTGFYVDAMTRSDVWTTAV</sequence>
<evidence type="ECO:0000313" key="2">
    <source>
        <dbReference type="Proteomes" id="UP000464954"/>
    </source>
</evidence>
<evidence type="ECO:0000313" key="1">
    <source>
        <dbReference type="EMBL" id="QHI70277.1"/>
    </source>
</evidence>
<accession>A0A6P1M8Q9</accession>
<dbReference type="EMBL" id="CP047593">
    <property type="protein sequence ID" value="QHI70277.1"/>
    <property type="molecule type" value="Genomic_DNA"/>
</dbReference>
<dbReference type="Gene3D" id="3.20.20.370">
    <property type="entry name" value="Glycoside hydrolase/deacetylase"/>
    <property type="match status" value="1"/>
</dbReference>
<organism evidence="1 2">
    <name type="scientific">Tichowtungia aerotolerans</name>
    <dbReference type="NCBI Taxonomy" id="2697043"/>
    <lineage>
        <taxon>Bacteria</taxon>
        <taxon>Pseudomonadati</taxon>
        <taxon>Kiritimatiellota</taxon>
        <taxon>Tichowtungiia</taxon>
        <taxon>Tichowtungiales</taxon>
        <taxon>Tichowtungiaceae</taxon>
        <taxon>Tichowtungia</taxon>
    </lineage>
</organism>
<dbReference type="GO" id="GO:0005975">
    <property type="term" value="P:carbohydrate metabolic process"/>
    <property type="evidence" value="ECO:0007669"/>
    <property type="project" value="InterPro"/>
</dbReference>
<dbReference type="InterPro" id="IPR011330">
    <property type="entry name" value="Glyco_hydro/deAcase_b/a-brl"/>
</dbReference>